<evidence type="ECO:0000313" key="6">
    <source>
        <dbReference type="EMBL" id="MSS36523.1"/>
    </source>
</evidence>
<reference evidence="6 7" key="1">
    <citation type="submission" date="2019-08" db="EMBL/GenBank/DDBJ databases">
        <title>In-depth cultivation of the pig gut microbiome towards novel bacterial diversity and tailored functional studies.</title>
        <authorList>
            <person name="Wylensek D."/>
            <person name="Hitch T.C.A."/>
            <person name="Clavel T."/>
        </authorList>
    </citation>
    <scope>NUCLEOTIDE SEQUENCE [LARGE SCALE GENOMIC DNA]</scope>
    <source>
        <strain evidence="6 7">WCA-389-WT-23D1</strain>
    </source>
</reference>
<dbReference type="Gene3D" id="3.30.479.30">
    <property type="entry name" value="Band 7 domain"/>
    <property type="match status" value="1"/>
</dbReference>
<dbReference type="PANTHER" id="PTHR13806:SF46">
    <property type="entry name" value="FLOTILLIN-1-RELATED"/>
    <property type="match status" value="1"/>
</dbReference>
<dbReference type="SUPFAM" id="SSF117892">
    <property type="entry name" value="Band 7/SPFH domain"/>
    <property type="match status" value="1"/>
</dbReference>
<dbReference type="InterPro" id="IPR001107">
    <property type="entry name" value="Band_7"/>
</dbReference>
<dbReference type="Pfam" id="PF01145">
    <property type="entry name" value="Band_7"/>
    <property type="match status" value="1"/>
</dbReference>
<proteinExistence type="inferred from homology"/>
<accession>A0A7X2NLH7</accession>
<name>A0A7X2NLH7_9CLOT</name>
<protein>
    <submittedName>
        <fullName evidence="6">Flotillin family protein</fullName>
    </submittedName>
</protein>
<evidence type="ECO:0000259" key="5">
    <source>
        <dbReference type="SMART" id="SM00244"/>
    </source>
</evidence>
<dbReference type="Proteomes" id="UP000429958">
    <property type="component" value="Unassembled WGS sequence"/>
</dbReference>
<dbReference type="Pfam" id="PF15975">
    <property type="entry name" value="Flot"/>
    <property type="match status" value="1"/>
</dbReference>
<dbReference type="InterPro" id="IPR031905">
    <property type="entry name" value="Flotillin_C"/>
</dbReference>
<gene>
    <name evidence="6" type="ORF">FYJ39_08060</name>
</gene>
<dbReference type="GO" id="GO:0072659">
    <property type="term" value="P:protein localization to plasma membrane"/>
    <property type="evidence" value="ECO:0007669"/>
    <property type="project" value="TreeGrafter"/>
</dbReference>
<feature type="domain" description="Band 7" evidence="5">
    <location>
        <begin position="24"/>
        <end position="191"/>
    </location>
</feature>
<keyword evidence="3" id="KW-0472">Membrane</keyword>
<dbReference type="InterPro" id="IPR027705">
    <property type="entry name" value="Flotillin_fam"/>
</dbReference>
<dbReference type="SMART" id="SM00244">
    <property type="entry name" value="PHB"/>
    <property type="match status" value="1"/>
</dbReference>
<organism evidence="6 7">
    <name type="scientific">Clostridium porci</name>
    <dbReference type="NCBI Taxonomy" id="2605778"/>
    <lineage>
        <taxon>Bacteria</taxon>
        <taxon>Bacillati</taxon>
        <taxon>Bacillota</taxon>
        <taxon>Clostridia</taxon>
        <taxon>Eubacteriales</taxon>
        <taxon>Clostridiaceae</taxon>
        <taxon>Clostridium</taxon>
    </lineage>
</organism>
<evidence type="ECO:0000313" key="7">
    <source>
        <dbReference type="Proteomes" id="UP000429958"/>
    </source>
</evidence>
<comment type="caution">
    <text evidence="6">The sequence shown here is derived from an EMBL/GenBank/DDBJ whole genome shotgun (WGS) entry which is preliminary data.</text>
</comment>
<evidence type="ECO:0000256" key="2">
    <source>
        <dbReference type="ARBA" id="ARBA00007161"/>
    </source>
</evidence>
<comment type="similarity">
    <text evidence="2">Belongs to the band 7/mec-2 family. Flotillin subfamily.</text>
</comment>
<sequence length="507" mass="55207">MIMQLLPKILIALVVIAVVAILASGYVKAPTDMAFIISGLTKNPKILIGQAGIKIPYLERKDELLLKQISIDIKTNGYIPTQDFIGVDIDAIAKVRVRTDEEGIKLAMRNFLNMTEPEICQALTDSLQGNMREIIGTQKLQELCTDRKQFGDQVQEKAQVDMNNLGIEIISCNIQKIDDEKGLIVALGQDNMSQIQKSASIAKAQADRDVAIAVAQAEKEANDARVLAETEMARKNNELEIQKAELKIVSDTKKAEADAAYHIQAQEQEKEIQIRTVNAQIAKAERDAELNRQQVAVEQQRLEAEINKKADAERYAIAQAAEAELTKRQKEAEAKRYEQEQEAKATRALAEAERYAMEQKAAGIAAEGKAQAEAIQATGIAEAEAMEKKAEAMKKYGQAAMMEMIVEKLPEMAKAIAEPLSAIGKVTIIDSGNGNGGVASMGGYVPAVLAKTIESMKETTGLDLTEVMRANTYDAKVTKNVTVSGIPEGTDNADTAVSVAMDVVDEM</sequence>
<dbReference type="CDD" id="cd03399">
    <property type="entry name" value="SPFH_flotillin"/>
    <property type="match status" value="1"/>
</dbReference>
<dbReference type="GO" id="GO:0005886">
    <property type="term" value="C:plasma membrane"/>
    <property type="evidence" value="ECO:0007669"/>
    <property type="project" value="TreeGrafter"/>
</dbReference>
<dbReference type="AlphaFoldDB" id="A0A7X2NLH7"/>
<evidence type="ECO:0000256" key="1">
    <source>
        <dbReference type="ARBA" id="ARBA00004370"/>
    </source>
</evidence>
<dbReference type="EMBL" id="VUMD01000006">
    <property type="protein sequence ID" value="MSS36523.1"/>
    <property type="molecule type" value="Genomic_DNA"/>
</dbReference>
<evidence type="ECO:0000256" key="3">
    <source>
        <dbReference type="ARBA" id="ARBA00023136"/>
    </source>
</evidence>
<evidence type="ECO:0000256" key="4">
    <source>
        <dbReference type="SAM" id="Coils"/>
    </source>
</evidence>
<dbReference type="InterPro" id="IPR036013">
    <property type="entry name" value="Band_7/SPFH_dom_sf"/>
</dbReference>
<dbReference type="PANTHER" id="PTHR13806">
    <property type="entry name" value="FLOTILLIN-RELATED"/>
    <property type="match status" value="1"/>
</dbReference>
<dbReference type="GO" id="GO:0002020">
    <property type="term" value="F:protease binding"/>
    <property type="evidence" value="ECO:0007669"/>
    <property type="project" value="TreeGrafter"/>
</dbReference>
<keyword evidence="4" id="KW-0175">Coiled coil</keyword>
<feature type="coiled-coil region" evidence="4">
    <location>
        <begin position="225"/>
        <end position="347"/>
    </location>
</feature>
<comment type="subcellular location">
    <subcellularLocation>
        <location evidence="1">Membrane</location>
    </subcellularLocation>
</comment>
<dbReference type="RefSeq" id="WP_154471967.1">
    <property type="nucleotide sequence ID" value="NZ_VUMD01000006.1"/>
</dbReference>
<keyword evidence="7" id="KW-1185">Reference proteome</keyword>